<organism evidence="2 3">
    <name type="scientific">Shewanella oneidensis (strain ATCC 700550 / JCM 31522 / CIP 106686 / LMG 19005 / NCIMB 14063 / MR-1)</name>
    <dbReference type="NCBI Taxonomy" id="211586"/>
    <lineage>
        <taxon>Bacteria</taxon>
        <taxon>Pseudomonadati</taxon>
        <taxon>Pseudomonadota</taxon>
        <taxon>Gammaproteobacteria</taxon>
        <taxon>Alteromonadales</taxon>
        <taxon>Shewanellaceae</taxon>
        <taxon>Shewanella</taxon>
    </lineage>
</organism>
<dbReference type="PaxDb" id="211586-SO_4046"/>
<dbReference type="BioCyc" id="SONE211586:G1GMP-3744-MONOMER"/>
<keyword evidence="1" id="KW-0732">Signal</keyword>
<evidence type="ECO:0000256" key="1">
    <source>
        <dbReference type="SAM" id="SignalP"/>
    </source>
</evidence>
<dbReference type="HOGENOM" id="CLU_1585368_0_0_6"/>
<keyword evidence="3" id="KW-1185">Reference proteome</keyword>
<name>Q8EA63_SHEON</name>
<sequence length="168" mass="18958">MKYLMTIMILLFTQTVLADPITDVFGEGVFDIKWGNSIEQIQEAYPMGNKKSLNNIMWFEVKNSKEVLGFQRKNMNIHFSFDDKDRLNGVAVHFDDSQYGALLIKLETLFGEWSKHSTNAVPYIQWKSDNGITLTLSSAPSGFGIDTVFSIGYANLEATIPDKQSLGF</sequence>
<dbReference type="EMBL" id="AE014299">
    <property type="protein sequence ID" value="AAN57020.1"/>
    <property type="molecule type" value="Genomic_DNA"/>
</dbReference>
<dbReference type="Proteomes" id="UP000008186">
    <property type="component" value="Chromosome"/>
</dbReference>
<protein>
    <submittedName>
        <fullName evidence="2">Uncharacterized protein</fullName>
    </submittedName>
</protein>
<reference evidence="2 3" key="1">
    <citation type="journal article" date="2002" name="Nat. Biotechnol.">
        <title>Genome sequence of the dissimilatory metal ion-reducing bacterium Shewanella oneidensis.</title>
        <authorList>
            <person name="Heidelberg J.F."/>
            <person name="Paulsen I.T."/>
            <person name="Nelson K.E."/>
            <person name="Gaidos E.J."/>
            <person name="Nelson W.C."/>
            <person name="Read T.D."/>
            <person name="Eisen J.A."/>
            <person name="Seshadri R."/>
            <person name="Ward N."/>
            <person name="Methe B."/>
            <person name="Clayton R.A."/>
            <person name="Meyer T."/>
            <person name="Tsapin A."/>
            <person name="Scott J."/>
            <person name="Beanan M."/>
            <person name="Brinkac L."/>
            <person name="Daugherty S."/>
            <person name="DeBoy R.T."/>
            <person name="Dodson R.J."/>
            <person name="Durkin A.S."/>
            <person name="Haft D.H."/>
            <person name="Kolonay J.F."/>
            <person name="Madupu R."/>
            <person name="Peterson J.D."/>
            <person name="Umayam L.A."/>
            <person name="White O."/>
            <person name="Wolf A.M."/>
            <person name="Vamathevan J."/>
            <person name="Weidman J."/>
            <person name="Impraim M."/>
            <person name="Lee K."/>
            <person name="Berry K."/>
            <person name="Lee C."/>
            <person name="Mueller J."/>
            <person name="Khouri H."/>
            <person name="Gill J."/>
            <person name="Utterback T.R."/>
            <person name="McDonald L.A."/>
            <person name="Feldblyum T.V."/>
            <person name="Smith H.O."/>
            <person name="Venter J.C."/>
            <person name="Nealson K.H."/>
            <person name="Fraser C.M."/>
        </authorList>
    </citation>
    <scope>NUCLEOTIDE SEQUENCE [LARGE SCALE GENOMIC DNA]</scope>
    <source>
        <strain evidence="3">ATCC 700550 / JCM 31522 / CIP 106686 / LMG 19005 / NCIMB 14063 / MR-1</strain>
    </source>
</reference>
<evidence type="ECO:0000313" key="3">
    <source>
        <dbReference type="Proteomes" id="UP000008186"/>
    </source>
</evidence>
<reference evidence="2 3" key="4">
    <citation type="journal article" date="2011" name="BMC Genomics">
        <title>Genome-wide protein localization prediction strategies for gram negative bacteria.</title>
        <authorList>
            <person name="Romine M.F."/>
        </authorList>
    </citation>
    <scope>NUCLEOTIDE SEQUENCE [LARGE SCALE GENOMIC DNA]</scope>
    <source>
        <strain evidence="3">ATCC 700550 / JCM 31522 / CIP 106686 / LMG 19005 / NCIMB 14063 / MR-1</strain>
    </source>
</reference>
<reference evidence="2 3" key="3">
    <citation type="journal article" date="2008" name="Appl. Environ. Microbiol.">
        <title>Identification of mobile elements and pseudogenes in the Shewanella oneidensis MR-1 genome.</title>
        <authorList>
            <person name="Romine M.F."/>
            <person name="Carlson T.S."/>
            <person name="Norbeck A.D."/>
            <person name="McCue L.A."/>
            <person name="Lipton M.S."/>
        </authorList>
    </citation>
    <scope>NUCLEOTIDE SEQUENCE [LARGE SCALE GENOMIC DNA]</scope>
    <source>
        <strain evidence="3">ATCC 700550 / JCM 31522 / CIP 106686 / LMG 19005 / NCIMB 14063 / MR-1</strain>
    </source>
</reference>
<accession>Q8EA63</accession>
<dbReference type="OrthoDB" id="6400557at2"/>
<feature type="signal peptide" evidence="1">
    <location>
        <begin position="1"/>
        <end position="18"/>
    </location>
</feature>
<reference evidence="2 3" key="2">
    <citation type="journal article" date="2005" name="Proteomics">
        <title>Global detection and characterization of hypothetical proteins in Shewanella oneidensis MR-1 using LC-MS based proteomics.</title>
        <authorList>
            <person name="Elias D.A."/>
            <person name="Monroe M.E."/>
            <person name="Marshall M.J."/>
            <person name="Romine M.F."/>
            <person name="Belieav A.S."/>
            <person name="Fredrickson J.K."/>
            <person name="Anderson G.A."/>
            <person name="Smith R.D."/>
            <person name="Lipton M.S."/>
        </authorList>
    </citation>
    <scope>NUCLEOTIDE SEQUENCE [LARGE SCALE GENOMIC DNA]</scope>
    <source>
        <strain evidence="3">ATCC 700550 / JCM 31522 / CIP 106686 / LMG 19005 / NCIMB 14063 / MR-1</strain>
    </source>
</reference>
<dbReference type="eggNOG" id="ENOG50336WA">
    <property type="taxonomic scope" value="Bacteria"/>
</dbReference>
<proteinExistence type="predicted"/>
<gene>
    <name evidence="2" type="ordered locus">SO_4046</name>
</gene>
<dbReference type="AlphaFoldDB" id="Q8EA63"/>
<dbReference type="KEGG" id="son:SO_4046"/>
<dbReference type="RefSeq" id="WP_011073760.1">
    <property type="nucleotide sequence ID" value="NC_004347.2"/>
</dbReference>
<evidence type="ECO:0000313" key="2">
    <source>
        <dbReference type="EMBL" id="AAN57020.1"/>
    </source>
</evidence>
<feature type="chain" id="PRO_5004304847" evidence="1">
    <location>
        <begin position="19"/>
        <end position="168"/>
    </location>
</feature>